<reference evidence="2 3" key="1">
    <citation type="submission" date="2020-07" db="EMBL/GenBank/DDBJ databases">
        <title>Fungal Genomes of the International Space Station.</title>
        <authorList>
            <person name="Seuylemezian A."/>
            <person name="Singh N.K."/>
            <person name="Wood J."/>
            <person name="Venkateswaran K."/>
        </authorList>
    </citation>
    <scope>NUCLEOTIDE SEQUENCE [LARGE SCALE GENOMIC DNA]</scope>
    <source>
        <strain evidence="2 3">PL-B2</strain>
    </source>
</reference>
<accession>A0ABS7K6U3</accession>
<proteinExistence type="predicted"/>
<feature type="transmembrane region" description="Helical" evidence="1">
    <location>
        <begin position="6"/>
        <end position="25"/>
    </location>
</feature>
<name>A0ABS7K6U3_9BACI</name>
<evidence type="ECO:0000256" key="1">
    <source>
        <dbReference type="SAM" id="Phobius"/>
    </source>
</evidence>
<comment type="caution">
    <text evidence="2">The sequence shown here is derived from an EMBL/GenBank/DDBJ whole genome shotgun (WGS) entry which is preliminary data.</text>
</comment>
<feature type="transmembrane region" description="Helical" evidence="1">
    <location>
        <begin position="62"/>
        <end position="79"/>
    </location>
</feature>
<organism evidence="2 3">
    <name type="scientific">Mesobacillus maritimus</name>
    <dbReference type="NCBI Taxonomy" id="1643336"/>
    <lineage>
        <taxon>Bacteria</taxon>
        <taxon>Bacillati</taxon>
        <taxon>Bacillota</taxon>
        <taxon>Bacilli</taxon>
        <taxon>Bacillales</taxon>
        <taxon>Bacillaceae</taxon>
        <taxon>Mesobacillus</taxon>
    </lineage>
</organism>
<gene>
    <name evidence="2" type="ORF">H0185_14430</name>
</gene>
<sequence>MIVYIMVAVFYIPFFIWLTLTYIGYIDGIGDSKRKGIFVGFLFTISLFHFFSTILFDIKASYGLPITTSFILLFSIYMLRSVITDKKLVELTGDITE</sequence>
<keyword evidence="1" id="KW-1133">Transmembrane helix</keyword>
<dbReference type="EMBL" id="JACWFH010000017">
    <property type="protein sequence ID" value="MBY0097998.1"/>
    <property type="molecule type" value="Genomic_DNA"/>
</dbReference>
<dbReference type="Proteomes" id="UP000769780">
    <property type="component" value="Unassembled WGS sequence"/>
</dbReference>
<keyword evidence="1" id="KW-0472">Membrane</keyword>
<keyword evidence="1" id="KW-0812">Transmembrane</keyword>
<keyword evidence="3" id="KW-1185">Reference proteome</keyword>
<evidence type="ECO:0000313" key="2">
    <source>
        <dbReference type="EMBL" id="MBY0097998.1"/>
    </source>
</evidence>
<feature type="transmembrane region" description="Helical" evidence="1">
    <location>
        <begin position="37"/>
        <end position="56"/>
    </location>
</feature>
<protein>
    <submittedName>
        <fullName evidence="2">Uncharacterized protein</fullName>
    </submittedName>
</protein>
<dbReference type="RefSeq" id="WP_221874209.1">
    <property type="nucleotide sequence ID" value="NZ_JACWFH010000017.1"/>
</dbReference>
<evidence type="ECO:0000313" key="3">
    <source>
        <dbReference type="Proteomes" id="UP000769780"/>
    </source>
</evidence>